<accession>A0A9X0D2G8</accession>
<dbReference type="OrthoDB" id="292929at2759"/>
<dbReference type="AlphaFoldDB" id="A0A9X0D2G8"/>
<organism evidence="2 3">
    <name type="scientific">Desmophyllum pertusum</name>
    <dbReference type="NCBI Taxonomy" id="174260"/>
    <lineage>
        <taxon>Eukaryota</taxon>
        <taxon>Metazoa</taxon>
        <taxon>Cnidaria</taxon>
        <taxon>Anthozoa</taxon>
        <taxon>Hexacorallia</taxon>
        <taxon>Scleractinia</taxon>
        <taxon>Caryophylliina</taxon>
        <taxon>Caryophylliidae</taxon>
        <taxon>Desmophyllum</taxon>
    </lineage>
</organism>
<proteinExistence type="predicted"/>
<keyword evidence="1" id="KW-1133">Transmembrane helix</keyword>
<dbReference type="Proteomes" id="UP001163046">
    <property type="component" value="Unassembled WGS sequence"/>
</dbReference>
<reference evidence="2" key="1">
    <citation type="submission" date="2023-01" db="EMBL/GenBank/DDBJ databases">
        <title>Genome assembly of the deep-sea coral Lophelia pertusa.</title>
        <authorList>
            <person name="Herrera S."/>
            <person name="Cordes E."/>
        </authorList>
    </citation>
    <scope>NUCLEOTIDE SEQUENCE</scope>
    <source>
        <strain evidence="2">USNM1676648</strain>
        <tissue evidence="2">Polyp</tissue>
    </source>
</reference>
<sequence>MMVLSMLTNSLIVGFSSEQLAVWCPWMYETIDNDQFIVNGYGRYVVAIVFCIEHFLILSAVFARCLVCEKPKWVRTAVAKENYERAQETKEKKEKTE</sequence>
<evidence type="ECO:0000313" key="3">
    <source>
        <dbReference type="Proteomes" id="UP001163046"/>
    </source>
</evidence>
<comment type="caution">
    <text evidence="2">The sequence shown here is derived from an EMBL/GenBank/DDBJ whole genome shotgun (WGS) entry which is preliminary data.</text>
</comment>
<keyword evidence="1" id="KW-0812">Transmembrane</keyword>
<dbReference type="EMBL" id="MU825885">
    <property type="protein sequence ID" value="KAJ7384777.1"/>
    <property type="molecule type" value="Genomic_DNA"/>
</dbReference>
<name>A0A9X0D2G8_9CNID</name>
<gene>
    <name evidence="2" type="ORF">OS493_020369</name>
</gene>
<evidence type="ECO:0000256" key="1">
    <source>
        <dbReference type="SAM" id="Phobius"/>
    </source>
</evidence>
<keyword evidence="3" id="KW-1185">Reference proteome</keyword>
<evidence type="ECO:0000313" key="2">
    <source>
        <dbReference type="EMBL" id="KAJ7384777.1"/>
    </source>
</evidence>
<protein>
    <submittedName>
        <fullName evidence="2">Uncharacterized protein</fullName>
    </submittedName>
</protein>
<feature type="transmembrane region" description="Helical" evidence="1">
    <location>
        <begin position="45"/>
        <end position="67"/>
    </location>
</feature>
<keyword evidence="1" id="KW-0472">Membrane</keyword>